<organism evidence="2 3">
    <name type="scientific">Bacillus timonensis</name>
    <dbReference type="NCBI Taxonomy" id="1033734"/>
    <lineage>
        <taxon>Bacteria</taxon>
        <taxon>Bacillati</taxon>
        <taxon>Bacillota</taxon>
        <taxon>Bacilli</taxon>
        <taxon>Bacillales</taxon>
        <taxon>Bacillaceae</taxon>
        <taxon>Bacillus</taxon>
    </lineage>
</organism>
<protein>
    <submittedName>
        <fullName evidence="2">Uncharacterized protein</fullName>
    </submittedName>
</protein>
<name>A0A4S3PNI5_9BACI</name>
<keyword evidence="3" id="KW-1185">Reference proteome</keyword>
<dbReference type="AlphaFoldDB" id="A0A4S3PNI5"/>
<comment type="caution">
    <text evidence="2">The sequence shown here is derived from an EMBL/GenBank/DDBJ whole genome shotgun (WGS) entry which is preliminary data.</text>
</comment>
<feature type="compositionally biased region" description="Basic residues" evidence="1">
    <location>
        <begin position="53"/>
        <end position="64"/>
    </location>
</feature>
<dbReference type="RefSeq" id="WP_136380668.1">
    <property type="nucleotide sequence ID" value="NZ_SLUB01000035.1"/>
</dbReference>
<gene>
    <name evidence="2" type="ORF">E1I69_16500</name>
</gene>
<accession>A0A4S3PNI5</accession>
<evidence type="ECO:0000313" key="2">
    <source>
        <dbReference type="EMBL" id="THE11008.1"/>
    </source>
</evidence>
<sequence length="64" mass="7497">MFDKIKRQLRNIARGSSSRRHRYYGGSSSNRRHRYFGGSSSRGHKYNPLSGSKRYKRRSWGSSS</sequence>
<dbReference type="EMBL" id="SLUB01000035">
    <property type="protein sequence ID" value="THE11008.1"/>
    <property type="molecule type" value="Genomic_DNA"/>
</dbReference>
<dbReference type="Proteomes" id="UP000306477">
    <property type="component" value="Unassembled WGS sequence"/>
</dbReference>
<proteinExistence type="predicted"/>
<feature type="region of interest" description="Disordered" evidence="1">
    <location>
        <begin position="1"/>
        <end position="64"/>
    </location>
</feature>
<reference evidence="2 3" key="1">
    <citation type="journal article" date="2019" name="Indoor Air">
        <title>Impacts of indoor surface finishes on bacterial viability.</title>
        <authorList>
            <person name="Hu J."/>
            <person name="Maamar S.B."/>
            <person name="Glawe A.J."/>
            <person name="Gottel N."/>
            <person name="Gilbert J.A."/>
            <person name="Hartmann E.M."/>
        </authorList>
    </citation>
    <scope>NUCLEOTIDE SEQUENCE [LARGE SCALE GENOMIC DNA]</scope>
    <source>
        <strain evidence="2 3">AF060A6</strain>
    </source>
</reference>
<evidence type="ECO:0000256" key="1">
    <source>
        <dbReference type="SAM" id="MobiDB-lite"/>
    </source>
</evidence>
<evidence type="ECO:0000313" key="3">
    <source>
        <dbReference type="Proteomes" id="UP000306477"/>
    </source>
</evidence>